<proteinExistence type="predicted"/>
<dbReference type="PANTHER" id="PTHR31876">
    <property type="entry name" value="COV-LIKE PROTEIN 1"/>
    <property type="match status" value="1"/>
</dbReference>
<evidence type="ECO:0000313" key="3">
    <source>
        <dbReference type="EMBL" id="SAY38661.1"/>
    </source>
</evidence>
<dbReference type="PANTHER" id="PTHR31876:SF26">
    <property type="entry name" value="PROTEIN LIKE COV 2"/>
    <property type="match status" value="1"/>
</dbReference>
<evidence type="ECO:0000256" key="1">
    <source>
        <dbReference type="SAM" id="MobiDB-lite"/>
    </source>
</evidence>
<feature type="transmembrane region" description="Helical" evidence="2">
    <location>
        <begin position="68"/>
        <end position="91"/>
    </location>
</feature>
<accession>A0A171DG33</accession>
<feature type="region of interest" description="Disordered" evidence="1">
    <location>
        <begin position="217"/>
        <end position="245"/>
    </location>
</feature>
<evidence type="ECO:0000313" key="4">
    <source>
        <dbReference type="Proteomes" id="UP000182631"/>
    </source>
</evidence>
<dbReference type="EMBL" id="FITM01000067">
    <property type="protein sequence ID" value="SAY38661.1"/>
    <property type="molecule type" value="Genomic_DNA"/>
</dbReference>
<sequence length="245" mass="26588">MPESRKDIGPGPLARLRNDLKNDLLTGLAVVIPLATTLWLSTIVARLAVEFLTSVPKQFNPLQTQNPLLLSFINLMVGLLVPLLAILLIGLMARIAVVRPLVAFGEDTLIRIPLAGTVYKTLKQLLETLLGDNSNRFRRVVLVEYPRQGTFAMAFVTGPVGQSLQPLFPEPMINIFIPTSPNPTTGWYALVAEKDVKTLDIPVDMAFRTIISAGILSPDQKPSASPEDKDPQGQPVISYSPSGGA</sequence>
<evidence type="ECO:0000256" key="2">
    <source>
        <dbReference type="SAM" id="Phobius"/>
    </source>
</evidence>
<reference evidence="4" key="1">
    <citation type="submission" date="2016-02" db="EMBL/GenBank/DDBJ databases">
        <authorList>
            <person name="liu f."/>
        </authorList>
    </citation>
    <scope>NUCLEOTIDE SEQUENCE [LARGE SCALE GENOMIC DNA]</scope>
</reference>
<feature type="compositionally biased region" description="Polar residues" evidence="1">
    <location>
        <begin position="235"/>
        <end position="245"/>
    </location>
</feature>
<keyword evidence="4" id="KW-1185">Reference proteome</keyword>
<gene>
    <name evidence="3" type="ORF">FLM9_562</name>
</gene>
<name>A0A171DG33_9SYNE</name>
<organism evidence="3 4">
    <name type="scientific">Candidatus Synechococcus spongiarum</name>
    <dbReference type="NCBI Taxonomy" id="431041"/>
    <lineage>
        <taxon>Bacteria</taxon>
        <taxon>Bacillati</taxon>
        <taxon>Cyanobacteriota</taxon>
        <taxon>Cyanophyceae</taxon>
        <taxon>Synechococcales</taxon>
        <taxon>Synechococcaceae</taxon>
        <taxon>Synechococcus</taxon>
    </lineage>
</organism>
<dbReference type="Pfam" id="PF04367">
    <property type="entry name" value="DUF502"/>
    <property type="match status" value="1"/>
</dbReference>
<dbReference type="InterPro" id="IPR007462">
    <property type="entry name" value="COV1-like"/>
</dbReference>
<feature type="transmembrane region" description="Helical" evidence="2">
    <location>
        <begin position="24"/>
        <end position="48"/>
    </location>
</feature>
<keyword evidence="2" id="KW-1133">Transmembrane helix</keyword>
<dbReference type="AlphaFoldDB" id="A0A171DG33"/>
<keyword evidence="2" id="KW-0472">Membrane</keyword>
<keyword evidence="2" id="KW-0812">Transmembrane</keyword>
<dbReference type="Proteomes" id="UP000182631">
    <property type="component" value="Unassembled WGS sequence"/>
</dbReference>
<protein>
    <submittedName>
        <fullName evidence="3">Transporter</fullName>
    </submittedName>
</protein>